<evidence type="ECO:0000313" key="1">
    <source>
        <dbReference type="EMBL" id="QUS37809.1"/>
    </source>
</evidence>
<keyword evidence="2" id="KW-1185">Reference proteome</keyword>
<sequence length="222" mass="25333">MALPEAIAREIKILTADLIEVGLSVDQNFPSLRDFAGGIRDLGFGPSEGLSQTLRNVAYATAYETLKEGRAYNVRLIDGGLMQFLYRFRNDELVTHRLAFFPSPDLLEFQNNPEVYELDEMYGDVLHRNVVTTPLRFDFDRDAFVEVHHPMAHLTIGQYRNCRIPVSGPLSPFMFVNFILKAFYNTAYRLYSGEIREHAYDYVPTITAAETRFVHMQIGAPA</sequence>
<dbReference type="Pfam" id="PF10053">
    <property type="entry name" value="DUF2290"/>
    <property type="match status" value="1"/>
</dbReference>
<name>A0ABX8A2P6_9BRAD</name>
<reference evidence="1 2" key="1">
    <citation type="submission" date="2019-02" db="EMBL/GenBank/DDBJ databases">
        <title>Emended description of the genus Rhodopseudomonas and description of Rhodopseudomonas albus sp. nov., a non-phototrophic, heavy-metal-tolerant bacterium isolated from garden soil.</title>
        <authorList>
            <person name="Bao Z."/>
            <person name="Cao W.W."/>
            <person name="Sato Y."/>
            <person name="Nishizawa T."/>
            <person name="Zhao J."/>
            <person name="Guo Y."/>
            <person name="Ohta H."/>
        </authorList>
    </citation>
    <scope>NUCLEOTIDE SEQUENCE [LARGE SCALE GENOMIC DNA]</scope>
    <source>
        <strain evidence="1 2">SK50-23</strain>
    </source>
</reference>
<protein>
    <submittedName>
        <fullName evidence="1">DUF2290 domain-containing protein</fullName>
    </submittedName>
</protein>
<dbReference type="RefSeq" id="WP_211911342.1">
    <property type="nucleotide sequence ID" value="NZ_CP036498.1"/>
</dbReference>
<dbReference type="InterPro" id="IPR018742">
    <property type="entry name" value="DUF2290"/>
</dbReference>
<dbReference type="Proteomes" id="UP000682843">
    <property type="component" value="Chromosome"/>
</dbReference>
<organism evidence="1 2">
    <name type="scientific">Tardiphaga alba</name>
    <dbReference type="NCBI Taxonomy" id="340268"/>
    <lineage>
        <taxon>Bacteria</taxon>
        <taxon>Pseudomonadati</taxon>
        <taxon>Pseudomonadota</taxon>
        <taxon>Alphaproteobacteria</taxon>
        <taxon>Hyphomicrobiales</taxon>
        <taxon>Nitrobacteraceae</taxon>
        <taxon>Tardiphaga</taxon>
    </lineage>
</organism>
<dbReference type="EMBL" id="CP036498">
    <property type="protein sequence ID" value="QUS37809.1"/>
    <property type="molecule type" value="Genomic_DNA"/>
</dbReference>
<evidence type="ECO:0000313" key="2">
    <source>
        <dbReference type="Proteomes" id="UP000682843"/>
    </source>
</evidence>
<gene>
    <name evidence="1" type="ORF">RPMA_02210</name>
</gene>
<proteinExistence type="predicted"/>
<accession>A0ABX8A2P6</accession>